<keyword evidence="3 5" id="KW-1133">Transmembrane helix</keyword>
<evidence type="ECO:0000256" key="3">
    <source>
        <dbReference type="ARBA" id="ARBA00022989"/>
    </source>
</evidence>
<keyword evidence="4 5" id="KW-0472">Membrane</keyword>
<evidence type="ECO:0000313" key="6">
    <source>
        <dbReference type="EMBL" id="GMA90870.1"/>
    </source>
</evidence>
<dbReference type="PANTHER" id="PTHR30168">
    <property type="entry name" value="PUTATIVE MEMBRANE PROTEIN YPFJ"/>
    <property type="match status" value="1"/>
</dbReference>
<dbReference type="InterPro" id="IPR007343">
    <property type="entry name" value="Uncharacterised_pept_Zn_put"/>
</dbReference>
<keyword evidence="7" id="KW-1185">Reference proteome</keyword>
<keyword evidence="2 5" id="KW-0812">Transmembrane</keyword>
<dbReference type="Pfam" id="PF04228">
    <property type="entry name" value="Zn_peptidase"/>
    <property type="match status" value="1"/>
</dbReference>
<dbReference type="RefSeq" id="WP_284298852.1">
    <property type="nucleotide sequence ID" value="NZ_BSVA01000001.1"/>
</dbReference>
<name>A0ABQ6JRD0_9MICO</name>
<organism evidence="6 7">
    <name type="scientific">Homoserinibacter gongjuensis</name>
    <dbReference type="NCBI Taxonomy" id="1162968"/>
    <lineage>
        <taxon>Bacteria</taxon>
        <taxon>Bacillati</taxon>
        <taxon>Actinomycetota</taxon>
        <taxon>Actinomycetes</taxon>
        <taxon>Micrococcales</taxon>
        <taxon>Microbacteriaceae</taxon>
        <taxon>Homoserinibacter</taxon>
    </lineage>
</organism>
<feature type="transmembrane region" description="Helical" evidence="5">
    <location>
        <begin position="21"/>
        <end position="41"/>
    </location>
</feature>
<gene>
    <name evidence="6" type="ORF">GCM10025869_13990</name>
</gene>
<evidence type="ECO:0000256" key="5">
    <source>
        <dbReference type="SAM" id="Phobius"/>
    </source>
</evidence>
<proteinExistence type="predicted"/>
<evidence type="ECO:0000313" key="7">
    <source>
        <dbReference type="Proteomes" id="UP001157069"/>
    </source>
</evidence>
<dbReference type="PANTHER" id="PTHR30168:SF0">
    <property type="entry name" value="INNER MEMBRANE PROTEIN"/>
    <property type="match status" value="1"/>
</dbReference>
<protein>
    <submittedName>
        <fullName evidence="6">Membrane protein</fullName>
    </submittedName>
</protein>
<evidence type="ECO:0000256" key="2">
    <source>
        <dbReference type="ARBA" id="ARBA00022692"/>
    </source>
</evidence>
<sequence length="290" mass="30142">MTFNEGSDISKGRISRRAKGGIAVGGGVGVVGIIALVVALLGGPDLTGLVDGMGGGSTGGDDSALEQCQTGSDANDDLDCRMKGAAAFLDDYWAGSFESGYRSTQIQLFTGQTSTGCGGATSAVGPFYCPPDETIYIDTAFFDELRDRFGSSGGPAAQLYVVAHEWGHHIQNITGQMNGIDNSQTGPDSDGVRLELQADCYAGAALGAAEQTTDENGVSYLEPLSDAEWADALSAASAVGDDHIQEQTQGQVTPETWTHGASEQRQKWFNAGRQGTFTACDTFSVPGSQL</sequence>
<comment type="subcellular location">
    <subcellularLocation>
        <location evidence="1">Membrane</location>
        <topology evidence="1">Single-pass membrane protein</topology>
    </subcellularLocation>
</comment>
<evidence type="ECO:0000256" key="1">
    <source>
        <dbReference type="ARBA" id="ARBA00004167"/>
    </source>
</evidence>
<dbReference type="SUPFAM" id="SSF55486">
    <property type="entry name" value="Metalloproteases ('zincins'), catalytic domain"/>
    <property type="match status" value="1"/>
</dbReference>
<evidence type="ECO:0000256" key="4">
    <source>
        <dbReference type="ARBA" id="ARBA00023136"/>
    </source>
</evidence>
<comment type="caution">
    <text evidence="6">The sequence shown here is derived from an EMBL/GenBank/DDBJ whole genome shotgun (WGS) entry which is preliminary data.</text>
</comment>
<accession>A0ABQ6JRD0</accession>
<dbReference type="EMBL" id="BSVA01000001">
    <property type="protein sequence ID" value="GMA90870.1"/>
    <property type="molecule type" value="Genomic_DNA"/>
</dbReference>
<reference evidence="7" key="1">
    <citation type="journal article" date="2019" name="Int. J. Syst. Evol. Microbiol.">
        <title>The Global Catalogue of Microorganisms (GCM) 10K type strain sequencing project: providing services to taxonomists for standard genome sequencing and annotation.</title>
        <authorList>
            <consortium name="The Broad Institute Genomics Platform"/>
            <consortium name="The Broad Institute Genome Sequencing Center for Infectious Disease"/>
            <person name="Wu L."/>
            <person name="Ma J."/>
        </authorList>
    </citation>
    <scope>NUCLEOTIDE SEQUENCE [LARGE SCALE GENOMIC DNA]</scope>
    <source>
        <strain evidence="7">NBRC 108755</strain>
    </source>
</reference>
<dbReference type="Proteomes" id="UP001157069">
    <property type="component" value="Unassembled WGS sequence"/>
</dbReference>